<protein>
    <submittedName>
        <fullName evidence="2">Dihydrofolate reductase</fullName>
    </submittedName>
</protein>
<dbReference type="InterPro" id="IPR050765">
    <property type="entry name" value="Riboflavin_Biosynth_HTPR"/>
</dbReference>
<dbReference type="Proteomes" id="UP000251889">
    <property type="component" value="Unassembled WGS sequence"/>
</dbReference>
<reference evidence="2 3" key="1">
    <citation type="submission" date="2018-06" db="EMBL/GenBank/DDBJ databases">
        <title>Chryseolinea flavus sp. nov., a member of the phylum Bacteroidetes isolated from soil.</title>
        <authorList>
            <person name="Li Y."/>
            <person name="Wang J."/>
        </authorList>
    </citation>
    <scope>NUCLEOTIDE SEQUENCE [LARGE SCALE GENOMIC DNA]</scope>
    <source>
        <strain evidence="2 3">SDU1-6</strain>
    </source>
</reference>
<name>A0A364Y631_9BACT</name>
<dbReference type="PANTHER" id="PTHR38011:SF11">
    <property type="entry name" value="2,5-DIAMINO-6-RIBOSYLAMINO-4(3H)-PYRIMIDINONE 5'-PHOSPHATE REDUCTASE"/>
    <property type="match status" value="1"/>
</dbReference>
<dbReference type="InterPro" id="IPR002734">
    <property type="entry name" value="RibDG_C"/>
</dbReference>
<dbReference type="GO" id="GO:0008703">
    <property type="term" value="F:5-amino-6-(5-phosphoribosylamino)uracil reductase activity"/>
    <property type="evidence" value="ECO:0007669"/>
    <property type="project" value="InterPro"/>
</dbReference>
<evidence type="ECO:0000259" key="1">
    <source>
        <dbReference type="Pfam" id="PF01872"/>
    </source>
</evidence>
<organism evidence="2 3">
    <name type="scientific">Pseudochryseolinea flava</name>
    <dbReference type="NCBI Taxonomy" id="2059302"/>
    <lineage>
        <taxon>Bacteria</taxon>
        <taxon>Pseudomonadati</taxon>
        <taxon>Bacteroidota</taxon>
        <taxon>Cytophagia</taxon>
        <taxon>Cytophagales</taxon>
        <taxon>Fulvivirgaceae</taxon>
        <taxon>Pseudochryseolinea</taxon>
    </lineage>
</organism>
<evidence type="ECO:0000313" key="2">
    <source>
        <dbReference type="EMBL" id="RAW02544.1"/>
    </source>
</evidence>
<feature type="domain" description="Bacterial bifunctional deaminase-reductase C-terminal" evidence="1">
    <location>
        <begin position="24"/>
        <end position="200"/>
    </location>
</feature>
<accession>A0A364Y631</accession>
<dbReference type="AlphaFoldDB" id="A0A364Y631"/>
<proteinExistence type="predicted"/>
<dbReference type="Pfam" id="PF01872">
    <property type="entry name" value="RibD_C"/>
    <property type="match status" value="1"/>
</dbReference>
<comment type="caution">
    <text evidence="2">The sequence shown here is derived from an EMBL/GenBank/DDBJ whole genome shotgun (WGS) entry which is preliminary data.</text>
</comment>
<evidence type="ECO:0000313" key="3">
    <source>
        <dbReference type="Proteomes" id="UP000251889"/>
    </source>
</evidence>
<dbReference type="GO" id="GO:0009231">
    <property type="term" value="P:riboflavin biosynthetic process"/>
    <property type="evidence" value="ECO:0007669"/>
    <property type="project" value="InterPro"/>
</dbReference>
<dbReference type="EMBL" id="QMFY01000001">
    <property type="protein sequence ID" value="RAW02544.1"/>
    <property type="molecule type" value="Genomic_DNA"/>
</dbReference>
<keyword evidence="3" id="KW-1185">Reference proteome</keyword>
<dbReference type="InterPro" id="IPR024072">
    <property type="entry name" value="DHFR-like_dom_sf"/>
</dbReference>
<dbReference type="PANTHER" id="PTHR38011">
    <property type="entry name" value="DIHYDROFOLATE REDUCTASE FAMILY PROTEIN (AFU_ORTHOLOGUE AFUA_8G06820)"/>
    <property type="match status" value="1"/>
</dbReference>
<dbReference type="SUPFAM" id="SSF53597">
    <property type="entry name" value="Dihydrofolate reductase-like"/>
    <property type="match status" value="1"/>
</dbReference>
<sequence length="208" mass="23255">MTVDTKASEFYHLIVESNGITMRKLKLQMQITLDGYVAGSQGQLDWMTPETDERQVQYLKDLTTSMDTILLGRKMAEEAVPHWEHVTKIKKGDAEWEYAKTFVSTPKIIFSKTFRSPLGENTTLEQGDLTSVVTKLKDLPGKDIIVYGGASFASALIKQNLVDEFHLLVNPVAIGAGKIIFDGQHKLTLIKSMAFSNGVVANQYKRDQ</sequence>
<dbReference type="OrthoDB" id="195113at2"/>
<gene>
    <name evidence="2" type="ORF">DQQ10_00030</name>
</gene>
<dbReference type="Gene3D" id="3.40.430.10">
    <property type="entry name" value="Dihydrofolate Reductase, subunit A"/>
    <property type="match status" value="1"/>
</dbReference>